<evidence type="ECO:0000259" key="1">
    <source>
        <dbReference type="Pfam" id="PF00535"/>
    </source>
</evidence>
<dbReference type="EMBL" id="FMVC01000006">
    <property type="protein sequence ID" value="SCY85208.1"/>
    <property type="molecule type" value="Genomic_DNA"/>
</dbReference>
<dbReference type="InterPro" id="IPR001173">
    <property type="entry name" value="Glyco_trans_2-like"/>
</dbReference>
<keyword evidence="3" id="KW-1185">Reference proteome</keyword>
<dbReference type="Gene3D" id="3.90.550.10">
    <property type="entry name" value="Spore Coat Polysaccharide Biosynthesis Protein SpsA, Chain A"/>
    <property type="match status" value="1"/>
</dbReference>
<dbReference type="InterPro" id="IPR029044">
    <property type="entry name" value="Nucleotide-diphossugar_trans"/>
</dbReference>
<dbReference type="PANTHER" id="PTHR22916">
    <property type="entry name" value="GLYCOSYLTRANSFERASE"/>
    <property type="match status" value="1"/>
</dbReference>
<dbReference type="RefSeq" id="WP_091134582.1">
    <property type="nucleotide sequence ID" value="NZ_FMVC01000006.1"/>
</dbReference>
<feature type="domain" description="Glycosyltransferase 2-like" evidence="1">
    <location>
        <begin position="8"/>
        <end position="137"/>
    </location>
</feature>
<gene>
    <name evidence="2" type="ORF">SAMN02927916_3641</name>
</gene>
<sequence length="311" mass="36230">MEDKALISVIMPAYNAESYIADAINSVIHQTYNNWELIIINDGSNDKTEEIVKEALLKDKRIIYIYQKNGRQGKARNLGISKSKGIYLAFLDADDIWLPEKLDVQILEIQKRNADLVFADSYFFNDNEVSDISKKMNIPTSVFYDKTSLKLFLKENRIPILTVLVKKEKVINVGGFSEILDIQNVEDYHLWLKLLMSNCVFYSSDHILAKYRVHESSATSADKLALNKIPNAFFDLLQLFPNYKKDIEEELKLRFKIIYKRNLFTKSEMAIWIKRNTKYLSKSKISFIYLLLNLMLPTKITKRSLIYLLNV</sequence>
<accession>A0ABY0LZV3</accession>
<comment type="caution">
    <text evidence="2">The sequence shown here is derived from an EMBL/GenBank/DDBJ whole genome shotgun (WGS) entry which is preliminary data.</text>
</comment>
<dbReference type="PANTHER" id="PTHR22916:SF3">
    <property type="entry name" value="UDP-GLCNAC:BETAGAL BETA-1,3-N-ACETYLGLUCOSAMINYLTRANSFERASE-LIKE PROTEIN 1"/>
    <property type="match status" value="1"/>
</dbReference>
<evidence type="ECO:0000313" key="2">
    <source>
        <dbReference type="EMBL" id="SCY85208.1"/>
    </source>
</evidence>
<protein>
    <submittedName>
        <fullName evidence="2">Teichuronic acid biosynthesis glycosyltransferase TuaG</fullName>
    </submittedName>
</protein>
<dbReference type="Proteomes" id="UP000199307">
    <property type="component" value="Unassembled WGS sequence"/>
</dbReference>
<dbReference type="Pfam" id="PF00535">
    <property type="entry name" value="Glycos_transf_2"/>
    <property type="match status" value="1"/>
</dbReference>
<organism evidence="2 3">
    <name type="scientific">Flavobacterium anhuiense</name>
    <dbReference type="NCBI Taxonomy" id="459526"/>
    <lineage>
        <taxon>Bacteria</taxon>
        <taxon>Pseudomonadati</taxon>
        <taxon>Bacteroidota</taxon>
        <taxon>Flavobacteriia</taxon>
        <taxon>Flavobacteriales</taxon>
        <taxon>Flavobacteriaceae</taxon>
        <taxon>Flavobacterium</taxon>
    </lineage>
</organism>
<evidence type="ECO:0000313" key="3">
    <source>
        <dbReference type="Proteomes" id="UP000199307"/>
    </source>
</evidence>
<reference evidence="2 3" key="1">
    <citation type="submission" date="2016-10" db="EMBL/GenBank/DDBJ databases">
        <authorList>
            <person name="Varghese N."/>
            <person name="Submissions S."/>
        </authorList>
    </citation>
    <scope>NUCLEOTIDE SEQUENCE [LARGE SCALE GENOMIC DNA]</scope>
    <source>
        <strain evidence="2 3">CGMCC 1.6859</strain>
    </source>
</reference>
<dbReference type="SUPFAM" id="SSF53448">
    <property type="entry name" value="Nucleotide-diphospho-sugar transferases"/>
    <property type="match status" value="1"/>
</dbReference>
<name>A0ABY0LZV3_9FLAO</name>
<proteinExistence type="predicted"/>